<proteinExistence type="predicted"/>
<protein>
    <submittedName>
        <fullName evidence="2">Uncharacterized protein</fullName>
    </submittedName>
</protein>
<dbReference type="EMBL" id="JAAALK010000079">
    <property type="protein sequence ID" value="KAG8099613.1"/>
    <property type="molecule type" value="Genomic_DNA"/>
</dbReference>
<feature type="region of interest" description="Disordered" evidence="1">
    <location>
        <begin position="1"/>
        <end position="90"/>
    </location>
</feature>
<organism evidence="2 3">
    <name type="scientific">Zizania palustris</name>
    <name type="common">Northern wild rice</name>
    <dbReference type="NCBI Taxonomy" id="103762"/>
    <lineage>
        <taxon>Eukaryota</taxon>
        <taxon>Viridiplantae</taxon>
        <taxon>Streptophyta</taxon>
        <taxon>Embryophyta</taxon>
        <taxon>Tracheophyta</taxon>
        <taxon>Spermatophyta</taxon>
        <taxon>Magnoliopsida</taxon>
        <taxon>Liliopsida</taxon>
        <taxon>Poales</taxon>
        <taxon>Poaceae</taxon>
        <taxon>BOP clade</taxon>
        <taxon>Oryzoideae</taxon>
        <taxon>Oryzeae</taxon>
        <taxon>Zizaniinae</taxon>
        <taxon>Zizania</taxon>
    </lineage>
</organism>
<gene>
    <name evidence="2" type="ORF">GUJ93_ZPchr0013g37730</name>
</gene>
<comment type="caution">
    <text evidence="2">The sequence shown here is derived from an EMBL/GenBank/DDBJ whole genome shotgun (WGS) entry which is preliminary data.</text>
</comment>
<evidence type="ECO:0000256" key="1">
    <source>
        <dbReference type="SAM" id="MobiDB-lite"/>
    </source>
</evidence>
<accession>A0A8J6C4U4</accession>
<reference evidence="2" key="2">
    <citation type="submission" date="2021-02" db="EMBL/GenBank/DDBJ databases">
        <authorList>
            <person name="Kimball J.A."/>
            <person name="Haas M.W."/>
            <person name="Macchietto M."/>
            <person name="Kono T."/>
            <person name="Duquette J."/>
            <person name="Shao M."/>
        </authorList>
    </citation>
    <scope>NUCLEOTIDE SEQUENCE</scope>
    <source>
        <tissue evidence="2">Fresh leaf tissue</tissue>
    </source>
</reference>
<keyword evidence="3" id="KW-1185">Reference proteome</keyword>
<dbReference type="AlphaFoldDB" id="A0A8J6C4U4"/>
<sequence>MNCGTSLSPPTSSAYRSRFGVTAPETAGGAAHPGRCKDGRSLMPATRRTRRPPGWGRAPRWREQAEDYATSEQEEPKENTREAIGAPAAR</sequence>
<reference evidence="2" key="1">
    <citation type="journal article" date="2021" name="bioRxiv">
        <title>Whole Genome Assembly and Annotation of Northern Wild Rice, Zizania palustris L., Supports a Whole Genome Duplication in the Zizania Genus.</title>
        <authorList>
            <person name="Haas M."/>
            <person name="Kono T."/>
            <person name="Macchietto M."/>
            <person name="Millas R."/>
            <person name="McGilp L."/>
            <person name="Shao M."/>
            <person name="Duquette J."/>
            <person name="Hirsch C.N."/>
            <person name="Kimball J."/>
        </authorList>
    </citation>
    <scope>NUCLEOTIDE SEQUENCE</scope>
    <source>
        <tissue evidence="2">Fresh leaf tissue</tissue>
    </source>
</reference>
<dbReference type="Proteomes" id="UP000729402">
    <property type="component" value="Unassembled WGS sequence"/>
</dbReference>
<name>A0A8J6C4U4_ZIZPA</name>
<evidence type="ECO:0000313" key="2">
    <source>
        <dbReference type="EMBL" id="KAG8099613.1"/>
    </source>
</evidence>
<feature type="compositionally biased region" description="Polar residues" evidence="1">
    <location>
        <begin position="1"/>
        <end position="15"/>
    </location>
</feature>
<evidence type="ECO:0000313" key="3">
    <source>
        <dbReference type="Proteomes" id="UP000729402"/>
    </source>
</evidence>